<evidence type="ECO:0000313" key="2">
    <source>
        <dbReference type="EMBL" id="GFR39258.1"/>
    </source>
</evidence>
<sequence>MADNTNYNANNNANYNRNQHDHTDNNDQRQSEVHGGEYRNGRLSPYKNNNPFGGEVPNEYVSKEADDQENR</sequence>
<dbReference type="RefSeq" id="WP_200967490.1">
    <property type="nucleotide sequence ID" value="NZ_BMAQ01000039.1"/>
</dbReference>
<accession>A0A916QHV1</accession>
<feature type="compositionally biased region" description="Basic and acidic residues" evidence="1">
    <location>
        <begin position="18"/>
        <end position="40"/>
    </location>
</feature>
<feature type="region of interest" description="Disordered" evidence="1">
    <location>
        <begin position="1"/>
        <end position="71"/>
    </location>
</feature>
<comment type="caution">
    <text evidence="2">The sequence shown here is derived from an EMBL/GenBank/DDBJ whole genome shotgun (WGS) entry which is preliminary data.</text>
</comment>
<keyword evidence="3" id="KW-1185">Reference proteome</keyword>
<feature type="compositionally biased region" description="Low complexity" evidence="1">
    <location>
        <begin position="1"/>
        <end position="17"/>
    </location>
</feature>
<dbReference type="EMBL" id="BMAQ01000039">
    <property type="protein sequence ID" value="GFR39258.1"/>
    <property type="molecule type" value="Genomic_DNA"/>
</dbReference>
<name>A0A916QHV1_9BACL</name>
<organism evidence="2 3">
    <name type="scientific">Insulibacter thermoxylanivorax</name>
    <dbReference type="NCBI Taxonomy" id="2749268"/>
    <lineage>
        <taxon>Bacteria</taxon>
        <taxon>Bacillati</taxon>
        <taxon>Bacillota</taxon>
        <taxon>Bacilli</taxon>
        <taxon>Bacillales</taxon>
        <taxon>Paenibacillaceae</taxon>
        <taxon>Insulibacter</taxon>
    </lineage>
</organism>
<dbReference type="AlphaFoldDB" id="A0A916QHV1"/>
<protein>
    <submittedName>
        <fullName evidence="2">Uncharacterized protein</fullName>
    </submittedName>
</protein>
<gene>
    <name evidence="2" type="ORF">PRECH8_25540</name>
</gene>
<reference evidence="2" key="1">
    <citation type="submission" date="2020-08" db="EMBL/GenBank/DDBJ databases">
        <authorList>
            <person name="Uke A."/>
            <person name="Chhe C."/>
            <person name="Baramee S."/>
            <person name="Kosugi A."/>
        </authorList>
    </citation>
    <scope>NUCLEOTIDE SEQUENCE</scope>
    <source>
        <strain evidence="2">DA-C8</strain>
    </source>
</reference>
<reference evidence="2" key="2">
    <citation type="journal article" date="2021" name="Data Brief">
        <title>Draft genome sequence data of the facultative, thermophilic, xylanolytic bacterium Paenibacillus sp. strain DA-C8.</title>
        <authorList>
            <person name="Chhe C."/>
            <person name="Uke A."/>
            <person name="Baramee S."/>
            <person name="Ungkulpasvich U."/>
            <person name="Tachaapaikoon C."/>
            <person name="Pason P."/>
            <person name="Waeonukul R."/>
            <person name="Ratanakhanokchai K."/>
            <person name="Kosugi A."/>
        </authorList>
    </citation>
    <scope>NUCLEOTIDE SEQUENCE</scope>
    <source>
        <strain evidence="2">DA-C8</strain>
    </source>
</reference>
<dbReference type="Proteomes" id="UP000654993">
    <property type="component" value="Unassembled WGS sequence"/>
</dbReference>
<feature type="compositionally biased region" description="Basic and acidic residues" evidence="1">
    <location>
        <begin position="61"/>
        <end position="71"/>
    </location>
</feature>
<proteinExistence type="predicted"/>
<evidence type="ECO:0000256" key="1">
    <source>
        <dbReference type="SAM" id="MobiDB-lite"/>
    </source>
</evidence>
<evidence type="ECO:0000313" key="3">
    <source>
        <dbReference type="Proteomes" id="UP000654993"/>
    </source>
</evidence>